<proteinExistence type="predicted"/>
<comment type="caution">
    <text evidence="2">The sequence shown here is derived from an EMBL/GenBank/DDBJ whole genome shotgun (WGS) entry which is preliminary data.</text>
</comment>
<dbReference type="Proteomes" id="UP000230025">
    <property type="component" value="Unassembled WGS sequence"/>
</dbReference>
<dbReference type="SUPFAM" id="SSF54001">
    <property type="entry name" value="Cysteine proteinases"/>
    <property type="match status" value="1"/>
</dbReference>
<evidence type="ECO:0000313" key="2">
    <source>
        <dbReference type="EMBL" id="PIW32359.1"/>
    </source>
</evidence>
<sequence length="240" mass="27069">MSRVKKYLFSILILTVLLVSNSAGAIEKFEKGDILYRDSWAPGHAALYWRWLTNLDPDVRGSHRIIEAVPDGGVHIQSLDVLYVGQFMGAKTAPAISAAQRRKVIESAFMKLGDEFVSLESLGTNKGPHTWSCVGLTEHCYEYAGFEPVRWDRVPSQDPKYEYVKGWLCPERQYDSENLVFSSGIFYYLTFHKSGIIEEGEAITPKIKYEEGKYYIKNKVSINFYASDGSVGSGLTRAEL</sequence>
<evidence type="ECO:0000256" key="1">
    <source>
        <dbReference type="SAM" id="SignalP"/>
    </source>
</evidence>
<dbReference type="EMBL" id="PFFY01000285">
    <property type="protein sequence ID" value="PIW32359.1"/>
    <property type="molecule type" value="Genomic_DNA"/>
</dbReference>
<protein>
    <recommendedName>
        <fullName evidence="4">NlpC/P60 domain-containing protein</fullName>
    </recommendedName>
</protein>
<gene>
    <name evidence="2" type="ORF">COW28_06150</name>
</gene>
<name>A0A2M7GXD5_9BACT</name>
<dbReference type="AlphaFoldDB" id="A0A2M7GXD5"/>
<organism evidence="2 3">
    <name type="scientific">bacterium (Candidatus Ratteibacteria) CG15_BIG_FIL_POST_REV_8_21_14_020_41_12</name>
    <dbReference type="NCBI Taxonomy" id="2014291"/>
    <lineage>
        <taxon>Bacteria</taxon>
        <taxon>Candidatus Ratteibacteria</taxon>
    </lineage>
</organism>
<dbReference type="InterPro" id="IPR038765">
    <property type="entry name" value="Papain-like_cys_pep_sf"/>
</dbReference>
<evidence type="ECO:0008006" key="4">
    <source>
        <dbReference type="Google" id="ProtNLM"/>
    </source>
</evidence>
<feature type="chain" id="PRO_5014831374" description="NlpC/P60 domain-containing protein" evidence="1">
    <location>
        <begin position="26"/>
        <end position="240"/>
    </location>
</feature>
<evidence type="ECO:0000313" key="3">
    <source>
        <dbReference type="Proteomes" id="UP000230025"/>
    </source>
</evidence>
<accession>A0A2M7GXD5</accession>
<feature type="signal peptide" evidence="1">
    <location>
        <begin position="1"/>
        <end position="25"/>
    </location>
</feature>
<keyword evidence="1" id="KW-0732">Signal</keyword>
<reference evidence="3" key="1">
    <citation type="submission" date="2017-09" db="EMBL/GenBank/DDBJ databases">
        <title>Depth-based differentiation of microbial function through sediment-hosted aquifers and enrichment of novel symbionts in the deep terrestrial subsurface.</title>
        <authorList>
            <person name="Probst A.J."/>
            <person name="Ladd B."/>
            <person name="Jarett J.K."/>
            <person name="Geller-Mcgrath D.E."/>
            <person name="Sieber C.M.K."/>
            <person name="Emerson J.B."/>
            <person name="Anantharaman K."/>
            <person name="Thomas B.C."/>
            <person name="Malmstrom R."/>
            <person name="Stieglmeier M."/>
            <person name="Klingl A."/>
            <person name="Woyke T."/>
            <person name="Ryan C.M."/>
            <person name="Banfield J.F."/>
        </authorList>
    </citation>
    <scope>NUCLEOTIDE SEQUENCE [LARGE SCALE GENOMIC DNA]</scope>
</reference>